<evidence type="ECO:0000313" key="10">
    <source>
        <dbReference type="Proteomes" id="UP001202328"/>
    </source>
</evidence>
<evidence type="ECO:0000256" key="7">
    <source>
        <dbReference type="ARBA" id="ARBA00023306"/>
    </source>
</evidence>
<proteinExistence type="inferred from homology"/>
<keyword evidence="5" id="KW-0067">ATP-binding</keyword>
<evidence type="ECO:0000256" key="2">
    <source>
        <dbReference type="ARBA" id="ARBA00006168"/>
    </source>
</evidence>
<keyword evidence="6" id="KW-0539">Nucleus</keyword>
<comment type="caution">
    <text evidence="9">The sequence shown here is derived from an EMBL/GenBank/DDBJ whole genome shotgun (WGS) entry which is preliminary data.</text>
</comment>
<dbReference type="Gene3D" id="3.40.50.300">
    <property type="entry name" value="P-loop containing nucleotide triphosphate hydrolases"/>
    <property type="match status" value="1"/>
</dbReference>
<keyword evidence="7" id="KW-0131">Cell cycle</keyword>
<dbReference type="GO" id="GO:0000077">
    <property type="term" value="P:DNA damage checkpoint signaling"/>
    <property type="evidence" value="ECO:0007669"/>
    <property type="project" value="TreeGrafter"/>
</dbReference>
<dbReference type="InterPro" id="IPR027417">
    <property type="entry name" value="P-loop_NTPase"/>
</dbReference>
<evidence type="ECO:0000256" key="1">
    <source>
        <dbReference type="ARBA" id="ARBA00004123"/>
    </source>
</evidence>
<organism evidence="9 10">
    <name type="scientific">Papaver atlanticum</name>
    <dbReference type="NCBI Taxonomy" id="357466"/>
    <lineage>
        <taxon>Eukaryota</taxon>
        <taxon>Viridiplantae</taxon>
        <taxon>Streptophyta</taxon>
        <taxon>Embryophyta</taxon>
        <taxon>Tracheophyta</taxon>
        <taxon>Spermatophyta</taxon>
        <taxon>Magnoliopsida</taxon>
        <taxon>Ranunculales</taxon>
        <taxon>Papaveraceae</taxon>
        <taxon>Papaveroideae</taxon>
        <taxon>Papaver</taxon>
    </lineage>
</organism>
<dbReference type="AlphaFoldDB" id="A0AAD4SUF2"/>
<dbReference type="FunFam" id="3.40.50.300:FF:001661">
    <property type="entry name" value="RAD17 checkpoint clamp loader component"/>
    <property type="match status" value="1"/>
</dbReference>
<feature type="region of interest" description="Disordered" evidence="8">
    <location>
        <begin position="1"/>
        <end position="77"/>
    </location>
</feature>
<dbReference type="SUPFAM" id="SSF52540">
    <property type="entry name" value="P-loop containing nucleoside triphosphate hydrolases"/>
    <property type="match status" value="1"/>
</dbReference>
<dbReference type="Gene3D" id="1.10.8.60">
    <property type="match status" value="1"/>
</dbReference>
<name>A0AAD4SUF2_9MAGN</name>
<dbReference type="PANTHER" id="PTHR12172">
    <property type="entry name" value="CELL CYCLE CHECKPOINT PROTEIN RAD17"/>
    <property type="match status" value="1"/>
</dbReference>
<comment type="subcellular location">
    <subcellularLocation>
        <location evidence="1">Nucleus</location>
    </subcellularLocation>
</comment>
<dbReference type="PANTHER" id="PTHR12172:SF0">
    <property type="entry name" value="CELL CYCLE CHECKPOINT PROTEIN RAD17"/>
    <property type="match status" value="1"/>
</dbReference>
<evidence type="ECO:0008006" key="11">
    <source>
        <dbReference type="Google" id="ProtNLM"/>
    </source>
</evidence>
<dbReference type="GO" id="GO:0005524">
    <property type="term" value="F:ATP binding"/>
    <property type="evidence" value="ECO:0007669"/>
    <property type="project" value="UniProtKB-KW"/>
</dbReference>
<dbReference type="InterPro" id="IPR004582">
    <property type="entry name" value="Checkpoint_prot_Rad17_Rad24"/>
</dbReference>
<comment type="similarity">
    <text evidence="2">Belongs to the rad17/RAD24 family.</text>
</comment>
<evidence type="ECO:0000256" key="3">
    <source>
        <dbReference type="ARBA" id="ARBA00022741"/>
    </source>
</evidence>
<reference evidence="9" key="1">
    <citation type="submission" date="2022-04" db="EMBL/GenBank/DDBJ databases">
        <title>A functionally conserved STORR gene fusion in Papaver species that diverged 16.8 million years ago.</title>
        <authorList>
            <person name="Catania T."/>
        </authorList>
    </citation>
    <scope>NUCLEOTIDE SEQUENCE</scope>
    <source>
        <strain evidence="9">S-188037</strain>
    </source>
</reference>
<dbReference type="GO" id="GO:0005634">
    <property type="term" value="C:nucleus"/>
    <property type="evidence" value="ECO:0007669"/>
    <property type="project" value="UniProtKB-SubCell"/>
</dbReference>
<evidence type="ECO:0000256" key="6">
    <source>
        <dbReference type="ARBA" id="ARBA00023242"/>
    </source>
</evidence>
<sequence>MGKRNIILLSSSSDNEDDHLSSRVCTKPTTRSKSKKQISVSAPQKLANGNRKTSCSGGGSKTKRSRRSLSSTNKELFPSHTSSIGEFNFDAFSDGFYEDFQGLVEVPNGSQKSNKRELWVDKYKPQSLQELAIHKKKVEEVKMWLEERLRTSKDEFHSHALVITGQAGVGKSATVRTIASHLGVNLCEWETPTLTLWQEHIHNSNLGVSYMSKLEEFETFVERIRKYSMIPPSNSGGTQNPYVLLIDDLPLANGKAAHGKLCKCLHALARSTKIPTIILITEYNKVDTADNTSRYWEDLQSCLESAGACKVAFNPVTTNSVKMALSRICKEEQCSATADQIALIAKASGGDIRHAVTSLQYFCLRQRQMPSLLKLSSTHSKEKLLDITPMDGALPFGRDETLSLFHALGKFLHNKRESSCASGLGAGEFQLCERFVRLPLQMGDPENVLSQAHGQARPIADFLHENVLDFISGEAIEDACAVTSYLSDVDCLLATSHGSTWSHTMTGQHELEKIGQLAAASVSVRGVLFGNSHPAPCRWHSIRSPKIWQVEQSSRRNKDEMLRQRIEASDSASASDISIIATEYRPILKWLGYRTSEVHRRSNMVMEENSDGDIILDDINGENSSDVDEIEDW</sequence>
<keyword evidence="3" id="KW-0547">Nucleotide-binding</keyword>
<accession>A0AAD4SUF2</accession>
<evidence type="ECO:0000256" key="5">
    <source>
        <dbReference type="ARBA" id="ARBA00022840"/>
    </source>
</evidence>
<dbReference type="GO" id="GO:0006281">
    <property type="term" value="P:DNA repair"/>
    <property type="evidence" value="ECO:0007669"/>
    <property type="project" value="InterPro"/>
</dbReference>
<gene>
    <name evidence="9" type="ORF">MKW98_001093</name>
</gene>
<dbReference type="GO" id="GO:0033314">
    <property type="term" value="P:mitotic DNA replication checkpoint signaling"/>
    <property type="evidence" value="ECO:0007669"/>
    <property type="project" value="TreeGrafter"/>
</dbReference>
<keyword evidence="10" id="KW-1185">Reference proteome</keyword>
<dbReference type="GO" id="GO:0003682">
    <property type="term" value="F:chromatin binding"/>
    <property type="evidence" value="ECO:0007669"/>
    <property type="project" value="TreeGrafter"/>
</dbReference>
<evidence type="ECO:0000256" key="8">
    <source>
        <dbReference type="SAM" id="MobiDB-lite"/>
    </source>
</evidence>
<dbReference type="Proteomes" id="UP001202328">
    <property type="component" value="Unassembled WGS sequence"/>
</dbReference>
<dbReference type="GO" id="GO:0003689">
    <property type="term" value="F:DNA clamp loader activity"/>
    <property type="evidence" value="ECO:0007669"/>
    <property type="project" value="TreeGrafter"/>
</dbReference>
<protein>
    <recommendedName>
        <fullName evidence="11">Cell cycle checkpoint protein RAD17</fullName>
    </recommendedName>
</protein>
<dbReference type="Pfam" id="PF03215">
    <property type="entry name" value="Rad17"/>
    <property type="match status" value="1"/>
</dbReference>
<evidence type="ECO:0000313" key="9">
    <source>
        <dbReference type="EMBL" id="KAI3919837.1"/>
    </source>
</evidence>
<evidence type="ECO:0000256" key="4">
    <source>
        <dbReference type="ARBA" id="ARBA00022763"/>
    </source>
</evidence>
<dbReference type="EMBL" id="JAJJMB010008870">
    <property type="protein sequence ID" value="KAI3919837.1"/>
    <property type="molecule type" value="Genomic_DNA"/>
</dbReference>
<keyword evidence="4" id="KW-0227">DNA damage</keyword>